<evidence type="ECO:0000256" key="2">
    <source>
        <dbReference type="ARBA" id="ARBA00022801"/>
    </source>
</evidence>
<evidence type="ECO:0000313" key="5">
    <source>
        <dbReference type="EMBL" id="CAK7219823.1"/>
    </source>
</evidence>
<proteinExistence type="inferred from homology"/>
<dbReference type="EMBL" id="CAWUHC010000028">
    <property type="protein sequence ID" value="CAK7219823.1"/>
    <property type="molecule type" value="Genomic_DNA"/>
</dbReference>
<dbReference type="InterPro" id="IPR036264">
    <property type="entry name" value="Bact_exopeptidase_dim_dom"/>
</dbReference>
<dbReference type="Pfam" id="PF07687">
    <property type="entry name" value="M20_dimer"/>
    <property type="match status" value="1"/>
</dbReference>
<dbReference type="InterPro" id="IPR010158">
    <property type="entry name" value="Amidase_Cbmase"/>
</dbReference>
<comment type="similarity">
    <text evidence="1">Belongs to the peptidase M20A family.</text>
</comment>
<evidence type="ECO:0000256" key="1">
    <source>
        <dbReference type="ARBA" id="ARBA00006247"/>
    </source>
</evidence>
<keyword evidence="6" id="KW-1185">Reference proteome</keyword>
<organism evidence="5 6">
    <name type="scientific">Sporothrix bragantina</name>
    <dbReference type="NCBI Taxonomy" id="671064"/>
    <lineage>
        <taxon>Eukaryota</taxon>
        <taxon>Fungi</taxon>
        <taxon>Dikarya</taxon>
        <taxon>Ascomycota</taxon>
        <taxon>Pezizomycotina</taxon>
        <taxon>Sordariomycetes</taxon>
        <taxon>Sordariomycetidae</taxon>
        <taxon>Ophiostomatales</taxon>
        <taxon>Ophiostomataceae</taxon>
        <taxon>Sporothrix</taxon>
    </lineage>
</organism>
<name>A0ABP0BJM0_9PEZI</name>
<reference evidence="5 6" key="1">
    <citation type="submission" date="2024-01" db="EMBL/GenBank/DDBJ databases">
        <authorList>
            <person name="Allen C."/>
            <person name="Tagirdzhanova G."/>
        </authorList>
    </citation>
    <scope>NUCLEOTIDE SEQUENCE [LARGE SCALE GENOMIC DNA]</scope>
</reference>
<dbReference type="Gene3D" id="3.30.70.360">
    <property type="match status" value="1"/>
</dbReference>
<gene>
    <name evidence="5" type="ORF">SBRCBS47491_003981</name>
</gene>
<dbReference type="NCBIfam" id="TIGR01879">
    <property type="entry name" value="hydantase"/>
    <property type="match status" value="1"/>
</dbReference>
<dbReference type="InterPro" id="IPR011650">
    <property type="entry name" value="Peptidase_M20_dimer"/>
</dbReference>
<feature type="compositionally biased region" description="Polar residues" evidence="3">
    <location>
        <begin position="1"/>
        <end position="22"/>
    </location>
</feature>
<keyword evidence="2" id="KW-0378">Hydrolase</keyword>
<comment type="caution">
    <text evidence="5">The sequence shown here is derived from an EMBL/GenBank/DDBJ whole genome shotgun (WGS) entry which is preliminary data.</text>
</comment>
<evidence type="ECO:0000259" key="4">
    <source>
        <dbReference type="Pfam" id="PF07687"/>
    </source>
</evidence>
<dbReference type="SUPFAM" id="SSF53187">
    <property type="entry name" value="Zn-dependent exopeptidases"/>
    <property type="match status" value="1"/>
</dbReference>
<evidence type="ECO:0000256" key="3">
    <source>
        <dbReference type="SAM" id="MobiDB-lite"/>
    </source>
</evidence>
<protein>
    <recommendedName>
        <fullName evidence="4">Peptidase M20 dimerisation domain-containing protein</fullName>
    </recommendedName>
</protein>
<dbReference type="Proteomes" id="UP001642406">
    <property type="component" value="Unassembled WGS sequence"/>
</dbReference>
<sequence>MAAPSTSAAQTGRRSYGTTPRINGQRMMDTIHTTCEAWGQAHRYGDHHTETGMARLALDDNDAHVRRWFAEQVEALGCTVTVDQVGNQFAVRPGKTNTDANGNKVAPTFMGSHLDTQATGGRYDGILGVLAGLEALRTIHEQGIETQGPIGLVNWTNEEGARFPLITMASGVWAGVTPLETAWNTKETPAAAAIYGNSDRPATVKEELQRIGFLGDTPATHTAMPMAAHFELHIEQGPILETEQRKIGVVEGAQGYAWYEVTVRGKDAHAGTTPLHTRKDALLAAAQMIFAGNGVAQSESASTPEKKGVVTTGVVSALPGTPNTIPHTAQFTLDIRHPSPERLAAMVDACRSQFAAIAGKTGVEVDWKCLSDNAPAIFHPDCVAAVQAAAEEEVGTVTTREGETQQGWRRIWSGAGHDSCNVNKHYPASMIFTVTRDGLSHTPVEYCSPEDCIVGAQVLLGAVLRFDAKREL</sequence>
<dbReference type="CDD" id="cd03884">
    <property type="entry name" value="M20_bAS"/>
    <property type="match status" value="1"/>
</dbReference>
<dbReference type="Gene3D" id="3.40.630.10">
    <property type="entry name" value="Zn peptidases"/>
    <property type="match status" value="1"/>
</dbReference>
<evidence type="ECO:0000313" key="6">
    <source>
        <dbReference type="Proteomes" id="UP001642406"/>
    </source>
</evidence>
<accession>A0ABP0BJM0</accession>
<dbReference type="PANTHER" id="PTHR32494:SF5">
    <property type="entry name" value="ALLANTOATE AMIDOHYDROLASE"/>
    <property type="match status" value="1"/>
</dbReference>
<dbReference type="SUPFAM" id="SSF55031">
    <property type="entry name" value="Bacterial exopeptidase dimerisation domain"/>
    <property type="match status" value="1"/>
</dbReference>
<feature type="region of interest" description="Disordered" evidence="3">
    <location>
        <begin position="1"/>
        <end position="23"/>
    </location>
</feature>
<dbReference type="PANTHER" id="PTHR32494">
    <property type="entry name" value="ALLANTOATE DEIMINASE-RELATED"/>
    <property type="match status" value="1"/>
</dbReference>
<feature type="domain" description="Peptidase M20 dimerisation" evidence="4">
    <location>
        <begin position="253"/>
        <end position="358"/>
    </location>
</feature>
<dbReference type="Pfam" id="PF01546">
    <property type="entry name" value="Peptidase_M20"/>
    <property type="match status" value="1"/>
</dbReference>
<dbReference type="InterPro" id="IPR002933">
    <property type="entry name" value="Peptidase_M20"/>
</dbReference>